<dbReference type="Pfam" id="PF04011">
    <property type="entry name" value="LemA"/>
    <property type="match status" value="1"/>
</dbReference>
<dbReference type="InterPro" id="IPR023353">
    <property type="entry name" value="LemA-like_dom_sf"/>
</dbReference>
<dbReference type="PANTHER" id="PTHR34478:SF2">
    <property type="entry name" value="MEMBRANE PROTEIN"/>
    <property type="match status" value="1"/>
</dbReference>
<evidence type="ECO:0000256" key="3">
    <source>
        <dbReference type="ARBA" id="ARBA00022692"/>
    </source>
</evidence>
<evidence type="ECO:0000313" key="7">
    <source>
        <dbReference type="Proteomes" id="UP001486565"/>
    </source>
</evidence>
<comment type="similarity">
    <text evidence="2">Belongs to the LemA family.</text>
</comment>
<dbReference type="RefSeq" id="WP_341876720.1">
    <property type="nucleotide sequence ID" value="NZ_CP121687.1"/>
</dbReference>
<organism evidence="6 7">
    <name type="scientific">Defluviitalea saccharophila</name>
    <dbReference type="NCBI Taxonomy" id="879970"/>
    <lineage>
        <taxon>Bacteria</taxon>
        <taxon>Bacillati</taxon>
        <taxon>Bacillota</taxon>
        <taxon>Clostridia</taxon>
        <taxon>Lachnospirales</taxon>
        <taxon>Defluviitaleaceae</taxon>
        <taxon>Defluviitalea</taxon>
    </lineage>
</organism>
<name>A0ABZ2Y525_9FIRM</name>
<dbReference type="SUPFAM" id="SSF140478">
    <property type="entry name" value="LemA-like"/>
    <property type="match status" value="1"/>
</dbReference>
<keyword evidence="4" id="KW-1133">Transmembrane helix</keyword>
<sequence>MQKSRTGWIVLGIVLIVLLIIGSSVIGSYNSLAAASENIDSKWSQVENNLQRRADLIPNLVATVKGYASHEQEIFTAISDARARLIGADSVEEAARANNELSGALNRLLAISEAYPTLKADQNFRALQDELAGTENRIATARKDYNDAVQSYNTRIKRFPLNIIAGMFGYERREYFQADEGSQEVPNVEF</sequence>
<proteinExistence type="inferred from homology"/>
<protein>
    <submittedName>
        <fullName evidence="6">LemA family protein</fullName>
    </submittedName>
</protein>
<keyword evidence="5" id="KW-0472">Membrane</keyword>
<dbReference type="Proteomes" id="UP001486565">
    <property type="component" value="Chromosome"/>
</dbReference>
<dbReference type="PANTHER" id="PTHR34478">
    <property type="entry name" value="PROTEIN LEMA"/>
    <property type="match status" value="1"/>
</dbReference>
<dbReference type="InterPro" id="IPR007156">
    <property type="entry name" value="MamQ_LemA"/>
</dbReference>
<dbReference type="EMBL" id="CP121687">
    <property type="protein sequence ID" value="WZL69731.1"/>
    <property type="molecule type" value="Genomic_DNA"/>
</dbReference>
<accession>A0ABZ2Y525</accession>
<evidence type="ECO:0000256" key="1">
    <source>
        <dbReference type="ARBA" id="ARBA00004167"/>
    </source>
</evidence>
<keyword evidence="7" id="KW-1185">Reference proteome</keyword>
<dbReference type="Gene3D" id="1.20.1440.20">
    <property type="entry name" value="LemA-like domain"/>
    <property type="match status" value="1"/>
</dbReference>
<gene>
    <name evidence="6" type="ORF">QBE51_13240</name>
</gene>
<evidence type="ECO:0000256" key="2">
    <source>
        <dbReference type="ARBA" id="ARBA00008854"/>
    </source>
</evidence>
<comment type="subcellular location">
    <subcellularLocation>
        <location evidence="1">Membrane</location>
        <topology evidence="1">Single-pass membrane protein</topology>
    </subcellularLocation>
</comment>
<evidence type="ECO:0000256" key="5">
    <source>
        <dbReference type="ARBA" id="ARBA00023136"/>
    </source>
</evidence>
<reference evidence="6 7" key="1">
    <citation type="submission" date="2023-03" db="EMBL/GenBank/DDBJ databases">
        <title>Novel Species.</title>
        <authorList>
            <person name="Ma S."/>
        </authorList>
    </citation>
    <scope>NUCLEOTIDE SEQUENCE [LARGE SCALE GENOMIC DNA]</scope>
    <source>
        <strain evidence="6 7">LIND6LT2</strain>
    </source>
</reference>
<keyword evidence="3" id="KW-0812">Transmembrane</keyword>
<evidence type="ECO:0000256" key="4">
    <source>
        <dbReference type="ARBA" id="ARBA00022989"/>
    </source>
</evidence>
<evidence type="ECO:0000313" key="6">
    <source>
        <dbReference type="EMBL" id="WZL69731.1"/>
    </source>
</evidence>